<feature type="domain" description="PiggyBac transposable element-derived protein" evidence="2">
    <location>
        <begin position="68"/>
        <end position="184"/>
    </location>
</feature>
<keyword evidence="4" id="KW-1185">Reference proteome</keyword>
<organism evidence="3 4">
    <name type="scientific">Blepharisma stoltei</name>
    <dbReference type="NCBI Taxonomy" id="1481888"/>
    <lineage>
        <taxon>Eukaryota</taxon>
        <taxon>Sar</taxon>
        <taxon>Alveolata</taxon>
        <taxon>Ciliophora</taxon>
        <taxon>Postciliodesmatophora</taxon>
        <taxon>Heterotrichea</taxon>
        <taxon>Heterotrichida</taxon>
        <taxon>Blepharismidae</taxon>
        <taxon>Blepharisma</taxon>
    </lineage>
</organism>
<reference evidence="3" key="1">
    <citation type="submission" date="2021-09" db="EMBL/GenBank/DDBJ databases">
        <authorList>
            <consortium name="AG Swart"/>
            <person name="Singh M."/>
            <person name="Singh A."/>
            <person name="Seah K."/>
            <person name="Emmerich C."/>
        </authorList>
    </citation>
    <scope>NUCLEOTIDE SEQUENCE</scope>
    <source>
        <strain evidence="3">ATCC30299</strain>
    </source>
</reference>
<dbReference type="PANTHER" id="PTHR46599">
    <property type="entry name" value="PIGGYBAC TRANSPOSABLE ELEMENT-DERIVED PROTEIN 4"/>
    <property type="match status" value="1"/>
</dbReference>
<dbReference type="EMBL" id="CAJZBQ010000005">
    <property type="protein sequence ID" value="CAG9312060.1"/>
    <property type="molecule type" value="Genomic_DNA"/>
</dbReference>
<gene>
    <name evidence="3" type="ORF">BSTOLATCC_MIC5317</name>
</gene>
<dbReference type="Proteomes" id="UP001162131">
    <property type="component" value="Unassembled WGS sequence"/>
</dbReference>
<evidence type="ECO:0000313" key="4">
    <source>
        <dbReference type="Proteomes" id="UP001162131"/>
    </source>
</evidence>
<protein>
    <recommendedName>
        <fullName evidence="2">PiggyBac transposable element-derived protein domain-containing protein</fullName>
    </recommendedName>
</protein>
<sequence length="186" mass="21556">MENDLIEVISSESSEGTSSSEEEIKETNYSNEFFEDGNDWIEIAEYGREDTIPPMDPYPNISQFTTISPLDIFRGFFEDNIMNEIIKNSNFIAEKMRAKPNPWYKIKDLTPLTKLEFENWLAVIIMTGLVSTPKETDYWSKDPLFRNPVISSIMSSSRYKGIQLMLRLSSTHFKDGINKLEPVYKI</sequence>
<dbReference type="PANTHER" id="PTHR46599:SF3">
    <property type="entry name" value="PIGGYBAC TRANSPOSABLE ELEMENT-DERIVED PROTEIN 4"/>
    <property type="match status" value="1"/>
</dbReference>
<dbReference type="InterPro" id="IPR029526">
    <property type="entry name" value="PGBD"/>
</dbReference>
<feature type="region of interest" description="Disordered" evidence="1">
    <location>
        <begin position="1"/>
        <end position="26"/>
    </location>
</feature>
<dbReference type="AlphaFoldDB" id="A0AAU9IDT8"/>
<feature type="compositionally biased region" description="Low complexity" evidence="1">
    <location>
        <begin position="1"/>
        <end position="19"/>
    </location>
</feature>
<evidence type="ECO:0000256" key="1">
    <source>
        <dbReference type="SAM" id="MobiDB-lite"/>
    </source>
</evidence>
<dbReference type="Pfam" id="PF13843">
    <property type="entry name" value="DDE_Tnp_1_7"/>
    <property type="match status" value="1"/>
</dbReference>
<accession>A0AAU9IDT8</accession>
<evidence type="ECO:0000259" key="2">
    <source>
        <dbReference type="Pfam" id="PF13843"/>
    </source>
</evidence>
<comment type="caution">
    <text evidence="3">The sequence shown here is derived from an EMBL/GenBank/DDBJ whole genome shotgun (WGS) entry which is preliminary data.</text>
</comment>
<evidence type="ECO:0000313" key="3">
    <source>
        <dbReference type="EMBL" id="CAG9312060.1"/>
    </source>
</evidence>
<proteinExistence type="predicted"/>
<name>A0AAU9IDT8_9CILI</name>